<feature type="signal peptide" evidence="1">
    <location>
        <begin position="1"/>
        <end position="25"/>
    </location>
</feature>
<protein>
    <submittedName>
        <fullName evidence="2">Uncharacterized protein</fullName>
    </submittedName>
</protein>
<proteinExistence type="predicted"/>
<dbReference type="EMBL" id="SDWT01000001">
    <property type="protein sequence ID" value="RYB95315.1"/>
    <property type="molecule type" value="Genomic_DNA"/>
</dbReference>
<organism evidence="2 3">
    <name type="scientific">Nocardioides oleivorans</name>
    <dbReference type="NCBI Taxonomy" id="273676"/>
    <lineage>
        <taxon>Bacteria</taxon>
        <taxon>Bacillati</taxon>
        <taxon>Actinomycetota</taxon>
        <taxon>Actinomycetes</taxon>
        <taxon>Propionibacteriales</taxon>
        <taxon>Nocardioidaceae</taxon>
        <taxon>Nocardioides</taxon>
    </lineage>
</organism>
<dbReference type="RefSeq" id="WP_129400655.1">
    <property type="nucleotide sequence ID" value="NZ_SDWT01000001.1"/>
</dbReference>
<evidence type="ECO:0000313" key="3">
    <source>
        <dbReference type="Proteomes" id="UP000294071"/>
    </source>
</evidence>
<comment type="caution">
    <text evidence="2">The sequence shown here is derived from an EMBL/GenBank/DDBJ whole genome shotgun (WGS) entry which is preliminary data.</text>
</comment>
<name>A0A4Q2S4E1_9ACTN</name>
<keyword evidence="1" id="KW-0732">Signal</keyword>
<accession>A0A4Q2S4E1</accession>
<dbReference type="Proteomes" id="UP000294071">
    <property type="component" value="Unassembled WGS sequence"/>
</dbReference>
<evidence type="ECO:0000313" key="2">
    <source>
        <dbReference type="EMBL" id="RYB95315.1"/>
    </source>
</evidence>
<sequence>MRVSRMLVSVPLLLALAWGGAPAVAVDGATRDGSFETPLQKRGEGAVPGAAHLRADSAEDGVVRRTAQLTDVQHAAGSTPAQQLAVVDVLVDVEAQTMTGTATLNGAPDPGSVVAVYVGTWSGGACQTQFVAAAVPGQAQAQFVDGEPVAAAVSVSGNQLSIATAAHPRLRNTLLECAFARVTVNAPGGAVLSTAFAGDLTDTYKPVLEVEPDDAMVGAKKGRWATVRLEVRNTSRGPATAVRLTASGAGIEIRTKTVVVGAMDDRSTEYLDLDVRLQQPKGKNGKKPNAPKPRTLTLTVTDPAAATATATTVVVLTPKPTTPKKLTGTYWWGWEDTNLQSNAGWINHAIWFVDAKWAYTGWAEGRKPRCSASVKECQRYSYNPRTGMLKLGKQKAKVTSEGFTVKHPAYADKLRLEPLTLPKKGTKLALDLYHQNWSGYCAITCTSYTDYLTMDTQQRFVEGGFSVGSWPGLGQSWSSAPADQRGTYKVVSTGVIEMSYADGTRKRQVIGIQHDPRGKPNPAAAGVVLGDVNFYD</sequence>
<dbReference type="OrthoDB" id="3759218at2"/>
<reference evidence="2 3" key="1">
    <citation type="submission" date="2019-01" db="EMBL/GenBank/DDBJ databases">
        <title>Novel species of Nocardioides.</title>
        <authorList>
            <person name="Liu Q."/>
            <person name="Xin Y.-H."/>
        </authorList>
    </citation>
    <scope>NUCLEOTIDE SEQUENCE [LARGE SCALE GENOMIC DNA]</scope>
    <source>
        <strain evidence="2 3">CGMCC 4.6882</strain>
    </source>
</reference>
<feature type="chain" id="PRO_5020208026" evidence="1">
    <location>
        <begin position="26"/>
        <end position="536"/>
    </location>
</feature>
<gene>
    <name evidence="2" type="ORF">EUA93_13790</name>
</gene>
<evidence type="ECO:0000256" key="1">
    <source>
        <dbReference type="SAM" id="SignalP"/>
    </source>
</evidence>
<keyword evidence="3" id="KW-1185">Reference proteome</keyword>
<dbReference type="AlphaFoldDB" id="A0A4Q2S4E1"/>